<sequence>MYKLRDRIDPTRLDSYNLSQNPAPAAVAWLEEHPKYIDWHGLSRNPHAMHILKRHPDRIDWYHMSVNPAALDLLEQHPDKIDLYMLSRNPGVTPQPKKHGVHLEETTPEEIADWNQDQWNQDQWEALSKHPDIFVYDYDAMRITKAPLHQELVQVLFHPDNLHMFDGWGVWLRLTPCPPLPL</sequence>
<reference evidence="1" key="1">
    <citation type="journal article" date="2020" name="Nature">
        <title>Giant virus diversity and host interactions through global metagenomics.</title>
        <authorList>
            <person name="Schulz F."/>
            <person name="Roux S."/>
            <person name="Paez-Espino D."/>
            <person name="Jungbluth S."/>
            <person name="Walsh D.A."/>
            <person name="Denef V.J."/>
            <person name="McMahon K.D."/>
            <person name="Konstantinidis K.T."/>
            <person name="Eloe-Fadrosh E.A."/>
            <person name="Kyrpides N.C."/>
            <person name="Woyke T."/>
        </authorList>
    </citation>
    <scope>NUCLEOTIDE SEQUENCE</scope>
    <source>
        <strain evidence="1">GVMAG-M-3300009068-24</strain>
    </source>
</reference>
<proteinExistence type="predicted"/>
<evidence type="ECO:0000313" key="1">
    <source>
        <dbReference type="EMBL" id="QHT29788.1"/>
    </source>
</evidence>
<dbReference type="AlphaFoldDB" id="A0A6C0EL84"/>
<dbReference type="EMBL" id="MN738882">
    <property type="protein sequence ID" value="QHT29788.1"/>
    <property type="molecule type" value="Genomic_DNA"/>
</dbReference>
<organism evidence="1">
    <name type="scientific">viral metagenome</name>
    <dbReference type="NCBI Taxonomy" id="1070528"/>
    <lineage>
        <taxon>unclassified sequences</taxon>
        <taxon>metagenomes</taxon>
        <taxon>organismal metagenomes</taxon>
    </lineage>
</organism>
<protein>
    <submittedName>
        <fullName evidence="1">Uncharacterized protein</fullName>
    </submittedName>
</protein>
<accession>A0A6C0EL84</accession>
<name>A0A6C0EL84_9ZZZZ</name>